<comment type="caution">
    <text evidence="3">The sequence shown here is derived from an EMBL/GenBank/DDBJ whole genome shotgun (WGS) entry which is preliminary data.</text>
</comment>
<reference evidence="3 4" key="1">
    <citation type="submission" date="2024-05" db="EMBL/GenBank/DDBJ databases">
        <title>A high-quality chromosomal-level genome assembly of Topmouth culter (Culter alburnus).</title>
        <authorList>
            <person name="Zhao H."/>
        </authorList>
    </citation>
    <scope>NUCLEOTIDE SEQUENCE [LARGE SCALE GENOMIC DNA]</scope>
    <source>
        <strain evidence="3">CATC2023</strain>
        <tissue evidence="3">Muscle</tissue>
    </source>
</reference>
<dbReference type="EMBL" id="JAWDJR010000003">
    <property type="protein sequence ID" value="KAK9977484.1"/>
    <property type="molecule type" value="Genomic_DNA"/>
</dbReference>
<feature type="compositionally biased region" description="Polar residues" evidence="1">
    <location>
        <begin position="86"/>
        <end position="109"/>
    </location>
</feature>
<feature type="compositionally biased region" description="Polar residues" evidence="1">
    <location>
        <begin position="148"/>
        <end position="166"/>
    </location>
</feature>
<protein>
    <recommendedName>
        <fullName evidence="5">Linker for activation of T-cells family member 1</fullName>
    </recommendedName>
</protein>
<evidence type="ECO:0000313" key="4">
    <source>
        <dbReference type="Proteomes" id="UP001479290"/>
    </source>
</evidence>
<feature type="compositionally biased region" description="Polar residues" evidence="1">
    <location>
        <begin position="182"/>
        <end position="193"/>
    </location>
</feature>
<feature type="compositionally biased region" description="Basic and acidic residues" evidence="1">
    <location>
        <begin position="110"/>
        <end position="120"/>
    </location>
</feature>
<name>A0AAW2AUL9_CULAL</name>
<evidence type="ECO:0008006" key="5">
    <source>
        <dbReference type="Google" id="ProtNLM"/>
    </source>
</evidence>
<gene>
    <name evidence="3" type="ORF">ABG768_019295</name>
</gene>
<keyword evidence="2" id="KW-0812">Transmembrane</keyword>
<evidence type="ECO:0000256" key="2">
    <source>
        <dbReference type="SAM" id="Phobius"/>
    </source>
</evidence>
<organism evidence="3 4">
    <name type="scientific">Culter alburnus</name>
    <name type="common">Topmouth culter</name>
    <dbReference type="NCBI Taxonomy" id="194366"/>
    <lineage>
        <taxon>Eukaryota</taxon>
        <taxon>Metazoa</taxon>
        <taxon>Chordata</taxon>
        <taxon>Craniata</taxon>
        <taxon>Vertebrata</taxon>
        <taxon>Euteleostomi</taxon>
        <taxon>Actinopterygii</taxon>
        <taxon>Neopterygii</taxon>
        <taxon>Teleostei</taxon>
        <taxon>Ostariophysi</taxon>
        <taxon>Cypriniformes</taxon>
        <taxon>Xenocyprididae</taxon>
        <taxon>Xenocypridinae</taxon>
        <taxon>Culter</taxon>
    </lineage>
</organism>
<feature type="transmembrane region" description="Helical" evidence="2">
    <location>
        <begin position="6"/>
        <end position="29"/>
    </location>
</feature>
<keyword evidence="2" id="KW-0472">Membrane</keyword>
<sequence length="215" mass="23512">MDSTTLLSVVSGAVLLSIILVTSLCTYCWRHKQPTSIPQRSSDSSPEYNSTFVVRHPQSTYAPHPDPHRIINVPYPLPNSLSSPSITVTKVPSCPPSETGSQASYVNQNGEKRSNIHDDEHDSEDERDIQLPGDYITVIPDPPHSPGKQPSSQSSDNTNNYINELSGSEDDSISDSHDYENFKNSSDLQNQPACLSRGSMSSDDDQGSSEYVNTA</sequence>
<keyword evidence="4" id="KW-1185">Reference proteome</keyword>
<evidence type="ECO:0000256" key="1">
    <source>
        <dbReference type="SAM" id="MobiDB-lite"/>
    </source>
</evidence>
<dbReference type="AlphaFoldDB" id="A0AAW2AUL9"/>
<dbReference type="Proteomes" id="UP001479290">
    <property type="component" value="Unassembled WGS sequence"/>
</dbReference>
<accession>A0AAW2AUL9</accession>
<keyword evidence="2" id="KW-1133">Transmembrane helix</keyword>
<feature type="region of interest" description="Disordered" evidence="1">
    <location>
        <begin position="86"/>
        <end position="215"/>
    </location>
</feature>
<proteinExistence type="predicted"/>
<evidence type="ECO:0000313" key="3">
    <source>
        <dbReference type="EMBL" id="KAK9977484.1"/>
    </source>
</evidence>